<dbReference type="Proteomes" id="UP000266568">
    <property type="component" value="Unassembled WGS sequence"/>
</dbReference>
<keyword evidence="2" id="KW-1185">Reference proteome</keyword>
<evidence type="ECO:0000313" key="2">
    <source>
        <dbReference type="Proteomes" id="UP000266568"/>
    </source>
</evidence>
<gene>
    <name evidence="1" type="ORF">DFR49_4136</name>
</gene>
<evidence type="ECO:0000313" key="1">
    <source>
        <dbReference type="EMBL" id="RIA36845.1"/>
    </source>
</evidence>
<accession>A0A397NPZ6</accession>
<dbReference type="Pfam" id="PF05988">
    <property type="entry name" value="DUF899"/>
    <property type="match status" value="1"/>
</dbReference>
<dbReference type="EMBL" id="QXDC01000005">
    <property type="protein sequence ID" value="RIA36845.1"/>
    <property type="molecule type" value="Genomic_DNA"/>
</dbReference>
<dbReference type="AlphaFoldDB" id="A0A397NPZ6"/>
<organism evidence="1 2">
    <name type="scientific">Hephaestia caeni</name>
    <dbReference type="NCBI Taxonomy" id="645617"/>
    <lineage>
        <taxon>Bacteria</taxon>
        <taxon>Pseudomonadati</taxon>
        <taxon>Pseudomonadota</taxon>
        <taxon>Alphaproteobacteria</taxon>
        <taxon>Sphingomonadales</taxon>
        <taxon>Sphingomonadaceae</taxon>
        <taxon>Hephaestia</taxon>
    </lineage>
</organism>
<dbReference type="RefSeq" id="WP_119037494.1">
    <property type="nucleotide sequence ID" value="NZ_QXDC01000005.1"/>
</dbReference>
<dbReference type="InterPro" id="IPR010296">
    <property type="entry name" value="DUF899_thioredox"/>
</dbReference>
<proteinExistence type="predicted"/>
<name>A0A397NPZ6_9SPHN</name>
<sequence length="244" mass="27938">MASDPVHLAYPNESAGYREARNELLDAEIDLRRRIEHVAALRRALPPGGAPPQDYVFERTDAHGRPEQVKLSELFEDHPTIILYSFMYGPERDLPCNGCTHILDALDGTARHANQVLPLYIVARSPLVRLEAWGRVRGWRFFRFLSAEGNSYTSDYFGNTTGVSDAMRTERGYQPGENWDQPVFNVFTKRDGTVRHSWGTELVYVAEEPGQNHRAVDMVDPLWNLLDMTPEGRGTDWFPKVWYD</sequence>
<dbReference type="OrthoDB" id="7331188at2"/>
<protein>
    <submittedName>
        <fullName evidence="1">Putative dithiol-disulfide oxidoreductase (DUF899 family)</fullName>
    </submittedName>
</protein>
<reference evidence="1 2" key="1">
    <citation type="submission" date="2018-08" db="EMBL/GenBank/DDBJ databases">
        <title>Genomic Encyclopedia of Type Strains, Phase IV (KMG-IV): sequencing the most valuable type-strain genomes for metagenomic binning, comparative biology and taxonomic classification.</title>
        <authorList>
            <person name="Goeker M."/>
        </authorList>
    </citation>
    <scope>NUCLEOTIDE SEQUENCE [LARGE SCALE GENOMIC DNA]</scope>
    <source>
        <strain evidence="1 2">DSM 25527</strain>
    </source>
</reference>
<comment type="caution">
    <text evidence="1">The sequence shown here is derived from an EMBL/GenBank/DDBJ whole genome shotgun (WGS) entry which is preliminary data.</text>
</comment>